<keyword evidence="5" id="KW-0067">ATP-binding</keyword>
<name>A0A845DLL2_9BACT</name>
<evidence type="ECO:0000256" key="8">
    <source>
        <dbReference type="ARBA" id="ARBA00029731"/>
    </source>
</evidence>
<reference evidence="11 12" key="1">
    <citation type="submission" date="2019-09" db="EMBL/GenBank/DDBJ databases">
        <title>Characterisation of the sponge microbiome using genome-centric metagenomics.</title>
        <authorList>
            <person name="Engelberts J.P."/>
            <person name="Robbins S.J."/>
            <person name="De Goeij J.M."/>
            <person name="Aranda M."/>
            <person name="Bell S.C."/>
            <person name="Webster N.S."/>
        </authorList>
    </citation>
    <scope>NUCLEOTIDE SEQUENCE [LARGE SCALE GENOMIC DNA]</scope>
    <source>
        <strain evidence="11">SB0662_bin_43</strain>
    </source>
</reference>
<dbReference type="EMBL" id="VXOY01000013">
    <property type="protein sequence ID" value="MYE38213.1"/>
    <property type="molecule type" value="Genomic_DNA"/>
</dbReference>
<dbReference type="InterPro" id="IPR045864">
    <property type="entry name" value="aa-tRNA-synth_II/BPL/LPL"/>
</dbReference>
<dbReference type="PANTHER" id="PTHR42753:SF2">
    <property type="entry name" value="PROLINE--TRNA LIGASE"/>
    <property type="match status" value="1"/>
</dbReference>
<dbReference type="InterPro" id="IPR004154">
    <property type="entry name" value="Anticodon-bd"/>
</dbReference>
<evidence type="ECO:0000256" key="2">
    <source>
        <dbReference type="ARBA" id="ARBA00019110"/>
    </source>
</evidence>
<gene>
    <name evidence="11" type="ORF">F4X82_01685</name>
</gene>
<feature type="domain" description="Aminoacyl-transfer RNA synthetases class-II family profile" evidence="10">
    <location>
        <begin position="38"/>
        <end position="317"/>
    </location>
</feature>
<evidence type="ECO:0000256" key="7">
    <source>
        <dbReference type="ARBA" id="ARBA00023146"/>
    </source>
</evidence>
<evidence type="ECO:0000256" key="5">
    <source>
        <dbReference type="ARBA" id="ARBA00022840"/>
    </source>
</evidence>
<dbReference type="PRINTS" id="PR01046">
    <property type="entry name" value="TRNASYNTHPRO"/>
</dbReference>
<evidence type="ECO:0000256" key="9">
    <source>
        <dbReference type="ARBA" id="ARBA00047671"/>
    </source>
</evidence>
<dbReference type="GO" id="GO:0004827">
    <property type="term" value="F:proline-tRNA ligase activity"/>
    <property type="evidence" value="ECO:0007669"/>
    <property type="project" value="UniProtKB-EC"/>
</dbReference>
<proteinExistence type="predicted"/>
<dbReference type="GO" id="GO:0005524">
    <property type="term" value="F:ATP binding"/>
    <property type="evidence" value="ECO:0007669"/>
    <property type="project" value="UniProtKB-KW"/>
</dbReference>
<dbReference type="GO" id="GO:0006433">
    <property type="term" value="P:prolyl-tRNA aminoacylation"/>
    <property type="evidence" value="ECO:0007669"/>
    <property type="project" value="InterPro"/>
</dbReference>
<dbReference type="InterPro" id="IPR036621">
    <property type="entry name" value="Anticodon-bd_dom_sf"/>
</dbReference>
<dbReference type="PROSITE" id="PS50862">
    <property type="entry name" value="AA_TRNA_LIGASE_II"/>
    <property type="match status" value="1"/>
</dbReference>
<dbReference type="InterPro" id="IPR044140">
    <property type="entry name" value="ProRS_anticodon_short"/>
</dbReference>
<evidence type="ECO:0000256" key="6">
    <source>
        <dbReference type="ARBA" id="ARBA00022917"/>
    </source>
</evidence>
<dbReference type="AlphaFoldDB" id="A0A845DLL2"/>
<dbReference type="Proteomes" id="UP000449092">
    <property type="component" value="Unassembled WGS sequence"/>
</dbReference>
<dbReference type="SUPFAM" id="SSF52954">
    <property type="entry name" value="Class II aaRS ABD-related"/>
    <property type="match status" value="1"/>
</dbReference>
<dbReference type="Gene3D" id="3.40.50.800">
    <property type="entry name" value="Anticodon-binding domain"/>
    <property type="match status" value="1"/>
</dbReference>
<dbReference type="CDD" id="cd00861">
    <property type="entry name" value="ProRS_anticodon_short"/>
    <property type="match status" value="1"/>
</dbReference>
<dbReference type="InterPro" id="IPR050062">
    <property type="entry name" value="Pro-tRNA_synthetase"/>
</dbReference>
<evidence type="ECO:0000259" key="10">
    <source>
        <dbReference type="PROSITE" id="PS50862"/>
    </source>
</evidence>
<dbReference type="Pfam" id="PF00587">
    <property type="entry name" value="tRNA-synt_2b"/>
    <property type="match status" value="1"/>
</dbReference>
<dbReference type="SUPFAM" id="SSF55681">
    <property type="entry name" value="Class II aaRS and biotin synthetases"/>
    <property type="match status" value="1"/>
</dbReference>
<keyword evidence="4" id="KW-0547">Nucleotide-binding</keyword>
<evidence type="ECO:0000256" key="1">
    <source>
        <dbReference type="ARBA" id="ARBA00012831"/>
    </source>
</evidence>
<dbReference type="Pfam" id="PF03129">
    <property type="entry name" value="HGTP_anticodon"/>
    <property type="match status" value="1"/>
</dbReference>
<comment type="caution">
    <text evidence="11">The sequence shown here is derived from an EMBL/GenBank/DDBJ whole genome shotgun (WGS) entry which is preliminary data.</text>
</comment>
<keyword evidence="7 11" id="KW-0030">Aminoacyl-tRNA synthetase</keyword>
<evidence type="ECO:0000313" key="12">
    <source>
        <dbReference type="Proteomes" id="UP000449092"/>
    </source>
</evidence>
<evidence type="ECO:0000256" key="4">
    <source>
        <dbReference type="ARBA" id="ARBA00022741"/>
    </source>
</evidence>
<keyword evidence="6" id="KW-0648">Protein biosynthesis</keyword>
<dbReference type="InterPro" id="IPR002314">
    <property type="entry name" value="aa-tRNA-synt_IIb"/>
</dbReference>
<dbReference type="InterPro" id="IPR002316">
    <property type="entry name" value="Pro-tRNA-ligase_IIa"/>
</dbReference>
<accession>A0A845DLL2</accession>
<comment type="catalytic activity">
    <reaction evidence="9">
        <text>tRNA(Pro) + L-proline + ATP = L-prolyl-tRNA(Pro) + AMP + diphosphate</text>
        <dbReference type="Rhea" id="RHEA:14305"/>
        <dbReference type="Rhea" id="RHEA-COMP:9700"/>
        <dbReference type="Rhea" id="RHEA-COMP:9702"/>
        <dbReference type="ChEBI" id="CHEBI:30616"/>
        <dbReference type="ChEBI" id="CHEBI:33019"/>
        <dbReference type="ChEBI" id="CHEBI:60039"/>
        <dbReference type="ChEBI" id="CHEBI:78442"/>
        <dbReference type="ChEBI" id="CHEBI:78532"/>
        <dbReference type="ChEBI" id="CHEBI:456215"/>
        <dbReference type="EC" id="6.1.1.15"/>
    </reaction>
</comment>
<evidence type="ECO:0000313" key="11">
    <source>
        <dbReference type="EMBL" id="MYE38213.1"/>
    </source>
</evidence>
<evidence type="ECO:0000256" key="3">
    <source>
        <dbReference type="ARBA" id="ARBA00022598"/>
    </source>
</evidence>
<dbReference type="InterPro" id="IPR006195">
    <property type="entry name" value="aa-tRNA-synth_II"/>
</dbReference>
<dbReference type="EC" id="6.1.1.15" evidence="1"/>
<protein>
    <recommendedName>
        <fullName evidence="2">Proline--tRNA ligase</fullName>
        <ecNumber evidence="1">6.1.1.15</ecNumber>
    </recommendedName>
    <alternativeName>
        <fullName evidence="8">Prolyl-tRNA synthetase</fullName>
    </alternativeName>
</protein>
<dbReference type="GO" id="GO:0005829">
    <property type="term" value="C:cytosol"/>
    <property type="evidence" value="ECO:0007669"/>
    <property type="project" value="TreeGrafter"/>
</dbReference>
<dbReference type="Gene3D" id="3.30.930.10">
    <property type="entry name" value="Bira Bifunctional Protein, Domain 2"/>
    <property type="match status" value="1"/>
</dbReference>
<organism evidence="11 12">
    <name type="scientific">Candidatus Spechtbacteria bacterium SB0662_bin_43</name>
    <dbReference type="NCBI Taxonomy" id="2604897"/>
    <lineage>
        <taxon>Bacteria</taxon>
        <taxon>Candidatus Spechtiibacteriota</taxon>
    </lineage>
</organism>
<sequence length="412" mass="46595">MRQSSFFTKTLKTISSEEQSKNAQLLLRGGFIYKNSAGVYSYLPLGWRVIQNISQIIREEMNAIGGIEMLMPALVEKRYLDITQRSAVDIGFSVAGHDSGRAPYILGWTHEEVITEIATRYIQSWRDLPVAAYQIQTKFRNEPRAKNGLLRGREFIMKDLYSFHQSKEDLLVYYETVRRAYEAVFARVGLKAYYTVATGGDFTMSTTNEFQVLADAGEDTIYYKEGSSIAFNQEVVEESGEYDVSDFQKGSAIEVGNIFPLGTKYSDAFDLRWQDENGKKQKVYMGSYGIGVSRVMAALVEVSSDERGIIWNPAVAPFLVHIIPISDDSAVIREAEKVYEALKGEGYAVLLDDRNARPGEKFADSDLIGIPFRITVSQKTMEQNGYGLKLRDKDEEQIYSLPDLKQHIALQR</sequence>
<keyword evidence="3" id="KW-0436">Ligase</keyword>
<dbReference type="PANTHER" id="PTHR42753">
    <property type="entry name" value="MITOCHONDRIAL RIBOSOME PROTEIN L39/PROLYL-TRNA LIGASE FAMILY MEMBER"/>
    <property type="match status" value="1"/>
</dbReference>